<evidence type="ECO:0000313" key="3">
    <source>
        <dbReference type="Proteomes" id="UP000722791"/>
    </source>
</evidence>
<feature type="non-terminal residue" evidence="2">
    <location>
        <position position="1"/>
    </location>
</feature>
<gene>
    <name evidence="2" type="ORF">Vretimale_18880</name>
</gene>
<protein>
    <submittedName>
        <fullName evidence="2">Uncharacterized protein</fullName>
    </submittedName>
</protein>
<proteinExistence type="predicted"/>
<feature type="region of interest" description="Disordered" evidence="1">
    <location>
        <begin position="91"/>
        <end position="123"/>
    </location>
</feature>
<comment type="caution">
    <text evidence="2">The sequence shown here is derived from an EMBL/GenBank/DDBJ whole genome shotgun (WGS) entry which is preliminary data.</text>
</comment>
<name>A0A8J4LYL9_9CHLO</name>
<dbReference type="Proteomes" id="UP000722791">
    <property type="component" value="Unassembled WGS sequence"/>
</dbReference>
<dbReference type="EMBL" id="BNCQ01000075">
    <property type="protein sequence ID" value="GIM16213.1"/>
    <property type="molecule type" value="Genomic_DNA"/>
</dbReference>
<accession>A0A8J4LYL9</accession>
<reference evidence="2" key="1">
    <citation type="journal article" date="2021" name="Proc. Natl. Acad. Sci. U.S.A.">
        <title>Three genomes in the algal genus Volvox reveal the fate of a haploid sex-determining region after a transition to homothallism.</title>
        <authorList>
            <person name="Yamamoto K."/>
            <person name="Hamaji T."/>
            <person name="Kawai-Toyooka H."/>
            <person name="Matsuzaki R."/>
            <person name="Takahashi F."/>
            <person name="Nishimura Y."/>
            <person name="Kawachi M."/>
            <person name="Noguchi H."/>
            <person name="Minakuchi Y."/>
            <person name="Umen J.G."/>
            <person name="Toyoda A."/>
            <person name="Nozaki H."/>
        </authorList>
    </citation>
    <scope>NUCLEOTIDE SEQUENCE</scope>
    <source>
        <strain evidence="2">NIES-3785</strain>
    </source>
</reference>
<organism evidence="2 3">
    <name type="scientific">Volvox reticuliferus</name>
    <dbReference type="NCBI Taxonomy" id="1737510"/>
    <lineage>
        <taxon>Eukaryota</taxon>
        <taxon>Viridiplantae</taxon>
        <taxon>Chlorophyta</taxon>
        <taxon>core chlorophytes</taxon>
        <taxon>Chlorophyceae</taxon>
        <taxon>CS clade</taxon>
        <taxon>Chlamydomonadales</taxon>
        <taxon>Volvocaceae</taxon>
        <taxon>Volvox</taxon>
    </lineage>
</organism>
<evidence type="ECO:0000256" key="1">
    <source>
        <dbReference type="SAM" id="MobiDB-lite"/>
    </source>
</evidence>
<evidence type="ECO:0000313" key="2">
    <source>
        <dbReference type="EMBL" id="GIM16213.1"/>
    </source>
</evidence>
<sequence length="226" mass="21854">EAQAQAQARLAAAAAAVAAAAVGQVEGGGGAGMGLLAGIRLADTTGNGHAADTSRCTGLPLALPLSLAVPSADGVPRLLLPAPAAAVAGTAVPGGGPPGNSSTGVEGGSGAAAGSVGDVQQSHEPAHHGYTLNLDASMENMTTRGSVPADLVPQLELGMHVGRLGVPHVSGSAGLQPEGALTHVAHVLPPVMSHGSVLLGLAMDPLAGPQSQPHAQALELPHQPQL</sequence>
<dbReference type="AlphaFoldDB" id="A0A8J4LYL9"/>